<sequence>MRFLPAMAASALIAVGCGRAPLSTTPVAPGTLATPAGALHAAAADPALQAVLEKSLPAHGFTDAGAVLQDLESDRSAVHRATAIFGSASIIKIAVMAEVHRQYEAGLVARDGQVTIERRNYTDTWKPVLRVGDRVSVSRLVDLMITKSDNVATNTLVDIVRRQNLNAFMARLGLGDIQFHHKLSGGSVPVSDPDYDGGRNQISASAVARLLASIAAGTLVNAEESARMKEILGRQEDSSKIPGGLPAGARVFHKTGETSKLTHDAAIVEVEGRRYVMVILANRAPGGNTYRAFGSVARDLDRALAGPARIPYAGS</sequence>
<dbReference type="GO" id="GO:0030655">
    <property type="term" value="P:beta-lactam antibiotic catabolic process"/>
    <property type="evidence" value="ECO:0007669"/>
    <property type="project" value="InterPro"/>
</dbReference>
<dbReference type="AlphaFoldDB" id="A0A937X6J7"/>
<dbReference type="InterPro" id="IPR045155">
    <property type="entry name" value="Beta-lactam_cat"/>
</dbReference>
<dbReference type="InterPro" id="IPR000871">
    <property type="entry name" value="Beta-lactam_class-A"/>
</dbReference>
<dbReference type="Proteomes" id="UP000703893">
    <property type="component" value="Unassembled WGS sequence"/>
</dbReference>
<dbReference type="SUPFAM" id="SSF56601">
    <property type="entry name" value="beta-lactamase/transpeptidase-like"/>
    <property type="match status" value="1"/>
</dbReference>
<gene>
    <name evidence="3" type="ORF">FJZ00_08095</name>
</gene>
<evidence type="ECO:0000313" key="4">
    <source>
        <dbReference type="Proteomes" id="UP000703893"/>
    </source>
</evidence>
<comment type="caution">
    <text evidence="3">The sequence shown here is derived from an EMBL/GenBank/DDBJ whole genome shotgun (WGS) entry which is preliminary data.</text>
</comment>
<dbReference type="PANTHER" id="PTHR35333">
    <property type="entry name" value="BETA-LACTAMASE"/>
    <property type="match status" value="1"/>
</dbReference>
<dbReference type="Gene3D" id="3.40.710.10">
    <property type="entry name" value="DD-peptidase/beta-lactamase superfamily"/>
    <property type="match status" value="1"/>
</dbReference>
<protein>
    <submittedName>
        <fullName evidence="3">Serine hydrolase</fullName>
    </submittedName>
</protein>
<accession>A0A937X6J7</accession>
<feature type="chain" id="PRO_5037510015" evidence="1">
    <location>
        <begin position="20"/>
        <end position="315"/>
    </location>
</feature>
<proteinExistence type="predicted"/>
<dbReference type="PROSITE" id="PS51257">
    <property type="entry name" value="PROKAR_LIPOPROTEIN"/>
    <property type="match status" value="1"/>
</dbReference>
<evidence type="ECO:0000313" key="3">
    <source>
        <dbReference type="EMBL" id="MBM3275100.1"/>
    </source>
</evidence>
<organism evidence="3 4">
    <name type="scientific">Candidatus Tanganyikabacteria bacterium</name>
    <dbReference type="NCBI Taxonomy" id="2961651"/>
    <lineage>
        <taxon>Bacteria</taxon>
        <taxon>Bacillati</taxon>
        <taxon>Candidatus Sericytochromatia</taxon>
        <taxon>Candidatus Tanganyikabacteria</taxon>
    </lineage>
</organism>
<name>A0A937X6J7_9BACT</name>
<dbReference type="Pfam" id="PF13354">
    <property type="entry name" value="Beta-lactamase2"/>
    <property type="match status" value="1"/>
</dbReference>
<dbReference type="GO" id="GO:0008800">
    <property type="term" value="F:beta-lactamase activity"/>
    <property type="evidence" value="ECO:0007669"/>
    <property type="project" value="InterPro"/>
</dbReference>
<dbReference type="GO" id="GO:0046677">
    <property type="term" value="P:response to antibiotic"/>
    <property type="evidence" value="ECO:0007669"/>
    <property type="project" value="InterPro"/>
</dbReference>
<keyword evidence="3" id="KW-0378">Hydrolase</keyword>
<evidence type="ECO:0000256" key="1">
    <source>
        <dbReference type="SAM" id="SignalP"/>
    </source>
</evidence>
<keyword evidence="1" id="KW-0732">Signal</keyword>
<dbReference type="EMBL" id="VGJX01000442">
    <property type="protein sequence ID" value="MBM3275100.1"/>
    <property type="molecule type" value="Genomic_DNA"/>
</dbReference>
<dbReference type="InterPro" id="IPR012338">
    <property type="entry name" value="Beta-lactam/transpept-like"/>
</dbReference>
<dbReference type="PANTHER" id="PTHR35333:SF3">
    <property type="entry name" value="BETA-LACTAMASE-TYPE TRANSPEPTIDASE FOLD CONTAINING PROTEIN"/>
    <property type="match status" value="1"/>
</dbReference>
<feature type="signal peptide" evidence="1">
    <location>
        <begin position="1"/>
        <end position="19"/>
    </location>
</feature>
<evidence type="ECO:0000259" key="2">
    <source>
        <dbReference type="Pfam" id="PF13354"/>
    </source>
</evidence>
<feature type="domain" description="Beta-lactamase class A catalytic" evidence="2">
    <location>
        <begin position="66"/>
        <end position="280"/>
    </location>
</feature>
<reference evidence="3 4" key="1">
    <citation type="submission" date="2019-03" db="EMBL/GenBank/DDBJ databases">
        <title>Lake Tanganyika Metagenome-Assembled Genomes (MAGs).</title>
        <authorList>
            <person name="Tran P."/>
        </authorList>
    </citation>
    <scope>NUCLEOTIDE SEQUENCE [LARGE SCALE GENOMIC DNA]</scope>
    <source>
        <strain evidence="3">K_DeepCast_65m_m2_236</strain>
    </source>
</reference>